<dbReference type="Proteomes" id="UP000812270">
    <property type="component" value="Unassembled WGS sequence"/>
</dbReference>
<dbReference type="InterPro" id="IPR013022">
    <property type="entry name" value="Xyl_isomerase-like_TIM-brl"/>
</dbReference>
<dbReference type="PANTHER" id="PTHR12110:SF53">
    <property type="entry name" value="BLR5974 PROTEIN"/>
    <property type="match status" value="1"/>
</dbReference>
<evidence type="ECO:0000259" key="2">
    <source>
        <dbReference type="Pfam" id="PF01261"/>
    </source>
</evidence>
<proteinExistence type="predicted"/>
<organism evidence="3 4">
    <name type="scientific">Pinibacter aurantiacus</name>
    <dbReference type="NCBI Taxonomy" id="2851599"/>
    <lineage>
        <taxon>Bacteria</taxon>
        <taxon>Pseudomonadati</taxon>
        <taxon>Bacteroidota</taxon>
        <taxon>Chitinophagia</taxon>
        <taxon>Chitinophagales</taxon>
        <taxon>Chitinophagaceae</taxon>
        <taxon>Pinibacter</taxon>
    </lineage>
</organism>
<dbReference type="PANTHER" id="PTHR12110">
    <property type="entry name" value="HYDROXYPYRUVATE ISOMERASE"/>
    <property type="match status" value="1"/>
</dbReference>
<protein>
    <submittedName>
        <fullName evidence="3">Sugar phosphate isomerase/epimerase</fullName>
    </submittedName>
</protein>
<reference evidence="3" key="1">
    <citation type="submission" date="2021-06" db="EMBL/GenBank/DDBJ databases">
        <authorList>
            <person name="Huq M.A."/>
        </authorList>
    </citation>
    <scope>NUCLEOTIDE SEQUENCE</scope>
    <source>
        <strain evidence="3">MAH-26</strain>
    </source>
</reference>
<gene>
    <name evidence="3" type="ORF">KTO63_10880</name>
</gene>
<keyword evidence="3" id="KW-0413">Isomerase</keyword>
<name>A0A9E2SAE5_9BACT</name>
<keyword evidence="4" id="KW-1185">Reference proteome</keyword>
<accession>A0A9E2SAE5</accession>
<dbReference type="AlphaFoldDB" id="A0A9E2SAE5"/>
<dbReference type="EMBL" id="JAHSPG010000006">
    <property type="protein sequence ID" value="MBV4357654.1"/>
    <property type="molecule type" value="Genomic_DNA"/>
</dbReference>
<comment type="caution">
    <text evidence="3">The sequence shown here is derived from an EMBL/GenBank/DDBJ whole genome shotgun (WGS) entry which is preliminary data.</text>
</comment>
<evidence type="ECO:0000313" key="3">
    <source>
        <dbReference type="EMBL" id="MBV4357654.1"/>
    </source>
</evidence>
<keyword evidence="1" id="KW-0732">Signal</keyword>
<dbReference type="GO" id="GO:0016853">
    <property type="term" value="F:isomerase activity"/>
    <property type="evidence" value="ECO:0007669"/>
    <property type="project" value="UniProtKB-KW"/>
</dbReference>
<feature type="chain" id="PRO_5038472635" evidence="1">
    <location>
        <begin position="24"/>
        <end position="292"/>
    </location>
</feature>
<evidence type="ECO:0000313" key="4">
    <source>
        <dbReference type="Proteomes" id="UP000812270"/>
    </source>
</evidence>
<dbReference type="InterPro" id="IPR050312">
    <property type="entry name" value="IolE/XylAMocC-like"/>
</dbReference>
<sequence>MKNKIFCAAILLACALTTTNLNAQSKKSSYKVGLIDLMLLKRQKPGALQLTKDLNADGLEVDMGGLGQRESFDNTLANDSIRQMYLDKIKDLNIEICALSMSGFYAQSFAHKPTAVKAVADCIATMKKMNVKIGFLPLGTNSDLTEHPQVRDTVVQRLKEVAKIAEKENVIIAIETSISAADQVKLLKDIGSPAIKISYNFQNAYQRGRDLATELQTLGAKNIAQIHCTNKDSVWLQNDPQVDLSATKKVLDKMKWHGWLIIERSRDAKQSRNVKANYGANVAYVKSIFEQG</sequence>
<dbReference type="RefSeq" id="WP_217791304.1">
    <property type="nucleotide sequence ID" value="NZ_JAHSPG010000006.1"/>
</dbReference>
<feature type="domain" description="Xylose isomerase-like TIM barrel" evidence="2">
    <location>
        <begin position="49"/>
        <end position="280"/>
    </location>
</feature>
<evidence type="ECO:0000256" key="1">
    <source>
        <dbReference type="SAM" id="SignalP"/>
    </source>
</evidence>
<feature type="signal peptide" evidence="1">
    <location>
        <begin position="1"/>
        <end position="23"/>
    </location>
</feature>
<dbReference type="Pfam" id="PF01261">
    <property type="entry name" value="AP_endonuc_2"/>
    <property type="match status" value="1"/>
</dbReference>